<sequence length="135" mass="14539">MKTRKFFHLTKVKCFFVCLLMYLVSLSMNGMYANGVATAGLNILLLGWLGIIDGVVAWYANPCLLLSFVLLLKFPDASGKFALLGFCLGASALSIQHMVVDESGNQVAVTLGAAYYLWLACFPVAYLASVSELGG</sequence>
<feature type="transmembrane region" description="Helical" evidence="1">
    <location>
        <begin position="45"/>
        <end position="72"/>
    </location>
</feature>
<organism evidence="2 3">
    <name type="scientific">Duganella dendranthematis</name>
    <dbReference type="NCBI Taxonomy" id="2728021"/>
    <lineage>
        <taxon>Bacteria</taxon>
        <taxon>Pseudomonadati</taxon>
        <taxon>Pseudomonadota</taxon>
        <taxon>Betaproteobacteria</taxon>
        <taxon>Burkholderiales</taxon>
        <taxon>Oxalobacteraceae</taxon>
        <taxon>Telluria group</taxon>
        <taxon>Duganella</taxon>
    </lineage>
</organism>
<protein>
    <submittedName>
        <fullName evidence="2">Uncharacterized protein</fullName>
    </submittedName>
</protein>
<keyword evidence="3" id="KW-1185">Reference proteome</keyword>
<gene>
    <name evidence="2" type="ORF">HH213_14165</name>
</gene>
<feature type="transmembrane region" description="Helical" evidence="1">
    <location>
        <begin position="106"/>
        <end position="128"/>
    </location>
</feature>
<dbReference type="RefSeq" id="WP_169112633.1">
    <property type="nucleotide sequence ID" value="NZ_CP051684.1"/>
</dbReference>
<evidence type="ECO:0000313" key="3">
    <source>
        <dbReference type="Proteomes" id="UP000503117"/>
    </source>
</evidence>
<dbReference type="EMBL" id="CP051684">
    <property type="protein sequence ID" value="QJD91126.1"/>
    <property type="molecule type" value="Genomic_DNA"/>
</dbReference>
<evidence type="ECO:0000256" key="1">
    <source>
        <dbReference type="SAM" id="Phobius"/>
    </source>
</evidence>
<keyword evidence="1" id="KW-0472">Membrane</keyword>
<dbReference type="Proteomes" id="UP000503117">
    <property type="component" value="Chromosome"/>
</dbReference>
<keyword evidence="1" id="KW-1133">Transmembrane helix</keyword>
<proteinExistence type="predicted"/>
<name>A0ABX6MAK7_9BURK</name>
<keyword evidence="1" id="KW-0812">Transmembrane</keyword>
<feature type="transmembrane region" description="Helical" evidence="1">
    <location>
        <begin position="81"/>
        <end position="100"/>
    </location>
</feature>
<accession>A0ABX6MAK7</accession>
<reference evidence="2 3" key="1">
    <citation type="submission" date="2020-04" db="EMBL/GenBank/DDBJ databases">
        <title>Genome sequencing of novel species.</title>
        <authorList>
            <person name="Heo J."/>
            <person name="Kim S.-J."/>
            <person name="Kim J.-S."/>
            <person name="Hong S.-B."/>
            <person name="Kwon S.-W."/>
        </authorList>
    </citation>
    <scope>NUCLEOTIDE SEQUENCE [LARGE SCALE GENOMIC DNA]</scope>
    <source>
        <strain evidence="2 3">AF9R3</strain>
    </source>
</reference>
<feature type="transmembrane region" description="Helical" evidence="1">
    <location>
        <begin position="12"/>
        <end position="33"/>
    </location>
</feature>
<evidence type="ECO:0000313" key="2">
    <source>
        <dbReference type="EMBL" id="QJD91126.1"/>
    </source>
</evidence>